<sequence length="168" mass="18821">MPSARPSASVTIAAPIERVWQVMTETDRYGEWNPFVVEARTAHPPRVDEPILLTVRWRSGRTTRSPERISAVETPAAGPTGEQRALLSYTYEGWPARLGLVRGVRHQRLTQEPGGPTTYETVEEFSGPLVRLAGPARVADGFARHAQALRTRCETDEQQPWRKEPAPR</sequence>
<evidence type="ECO:0000313" key="2">
    <source>
        <dbReference type="Proteomes" id="UP001500621"/>
    </source>
</evidence>
<name>A0ABP8W8A8_9ACTN</name>
<organism evidence="1 2">
    <name type="scientific">Nocardioides nanhaiensis</name>
    <dbReference type="NCBI Taxonomy" id="1476871"/>
    <lineage>
        <taxon>Bacteria</taxon>
        <taxon>Bacillati</taxon>
        <taxon>Actinomycetota</taxon>
        <taxon>Actinomycetes</taxon>
        <taxon>Propionibacteriales</taxon>
        <taxon>Nocardioidaceae</taxon>
        <taxon>Nocardioides</taxon>
    </lineage>
</organism>
<dbReference type="InterPro" id="IPR019587">
    <property type="entry name" value="Polyketide_cyclase/dehydratase"/>
</dbReference>
<evidence type="ECO:0008006" key="3">
    <source>
        <dbReference type="Google" id="ProtNLM"/>
    </source>
</evidence>
<dbReference type="CDD" id="cd07822">
    <property type="entry name" value="SRPBCC_4"/>
    <property type="match status" value="1"/>
</dbReference>
<dbReference type="InterPro" id="IPR023393">
    <property type="entry name" value="START-like_dom_sf"/>
</dbReference>
<dbReference type="Proteomes" id="UP001500621">
    <property type="component" value="Unassembled WGS sequence"/>
</dbReference>
<keyword evidence="2" id="KW-1185">Reference proteome</keyword>
<evidence type="ECO:0000313" key="1">
    <source>
        <dbReference type="EMBL" id="GAA4683851.1"/>
    </source>
</evidence>
<reference evidence="2" key="1">
    <citation type="journal article" date="2019" name="Int. J. Syst. Evol. Microbiol.">
        <title>The Global Catalogue of Microorganisms (GCM) 10K type strain sequencing project: providing services to taxonomists for standard genome sequencing and annotation.</title>
        <authorList>
            <consortium name="The Broad Institute Genomics Platform"/>
            <consortium name="The Broad Institute Genome Sequencing Center for Infectious Disease"/>
            <person name="Wu L."/>
            <person name="Ma J."/>
        </authorList>
    </citation>
    <scope>NUCLEOTIDE SEQUENCE [LARGE SCALE GENOMIC DNA]</scope>
    <source>
        <strain evidence="2">JCM 18127</strain>
    </source>
</reference>
<gene>
    <name evidence="1" type="ORF">GCM10023226_21350</name>
</gene>
<proteinExistence type="predicted"/>
<dbReference type="Pfam" id="PF10604">
    <property type="entry name" value="Polyketide_cyc2"/>
    <property type="match status" value="1"/>
</dbReference>
<protein>
    <recommendedName>
        <fullName evidence="3">SRPBCC domain-containing protein</fullName>
    </recommendedName>
</protein>
<dbReference type="RefSeq" id="WP_345265570.1">
    <property type="nucleotide sequence ID" value="NZ_BAABIM010000002.1"/>
</dbReference>
<dbReference type="Gene3D" id="3.30.530.20">
    <property type="match status" value="1"/>
</dbReference>
<accession>A0ABP8W8A8</accession>
<comment type="caution">
    <text evidence="1">The sequence shown here is derived from an EMBL/GenBank/DDBJ whole genome shotgun (WGS) entry which is preliminary data.</text>
</comment>
<dbReference type="SUPFAM" id="SSF55961">
    <property type="entry name" value="Bet v1-like"/>
    <property type="match status" value="1"/>
</dbReference>
<dbReference type="EMBL" id="BAABIM010000002">
    <property type="protein sequence ID" value="GAA4683851.1"/>
    <property type="molecule type" value="Genomic_DNA"/>
</dbReference>